<accession>A0A2Z4FM09</accession>
<dbReference type="EMBL" id="CP030032">
    <property type="protein sequence ID" value="AWV89845.1"/>
    <property type="molecule type" value="Genomic_DNA"/>
</dbReference>
<name>A0A2Z4FM09_9DELT</name>
<dbReference type="Pfam" id="PF13432">
    <property type="entry name" value="TPR_16"/>
    <property type="match status" value="2"/>
</dbReference>
<evidence type="ECO:0000313" key="3">
    <source>
        <dbReference type="EMBL" id="AWV89845.1"/>
    </source>
</evidence>
<dbReference type="OrthoDB" id="146908at2"/>
<dbReference type="InterPro" id="IPR050498">
    <property type="entry name" value="Ycf3"/>
</dbReference>
<keyword evidence="2" id="KW-0802">TPR repeat</keyword>
<dbReference type="PANTHER" id="PTHR44858:SF1">
    <property type="entry name" value="UDP-N-ACETYLGLUCOSAMINE--PEPTIDE N-ACETYLGLUCOSAMINYLTRANSFERASE SPINDLY-RELATED"/>
    <property type="match status" value="1"/>
</dbReference>
<keyword evidence="4" id="KW-1185">Reference proteome</keyword>
<evidence type="ECO:0000256" key="1">
    <source>
        <dbReference type="ARBA" id="ARBA00022737"/>
    </source>
</evidence>
<evidence type="ECO:0000313" key="4">
    <source>
        <dbReference type="Proteomes" id="UP000249799"/>
    </source>
</evidence>
<dbReference type="KEGG" id="bsed:DN745_11040"/>
<dbReference type="SMART" id="SM00028">
    <property type="entry name" value="TPR"/>
    <property type="match status" value="6"/>
</dbReference>
<dbReference type="Proteomes" id="UP000249799">
    <property type="component" value="Chromosome"/>
</dbReference>
<dbReference type="PANTHER" id="PTHR44858">
    <property type="entry name" value="TETRATRICOPEPTIDE REPEAT PROTEIN 6"/>
    <property type="match status" value="1"/>
</dbReference>
<dbReference type="PROSITE" id="PS51257">
    <property type="entry name" value="PROKAR_LIPOPROTEIN"/>
    <property type="match status" value="1"/>
</dbReference>
<dbReference type="InterPro" id="IPR011990">
    <property type="entry name" value="TPR-like_helical_dom_sf"/>
</dbReference>
<organism evidence="3 4">
    <name type="scientific">Bradymonas sediminis</name>
    <dbReference type="NCBI Taxonomy" id="1548548"/>
    <lineage>
        <taxon>Bacteria</taxon>
        <taxon>Deltaproteobacteria</taxon>
        <taxon>Bradymonadales</taxon>
        <taxon>Bradymonadaceae</taxon>
        <taxon>Bradymonas</taxon>
    </lineage>
</organism>
<gene>
    <name evidence="3" type="ORF">DN745_11040</name>
</gene>
<dbReference type="AlphaFoldDB" id="A0A2Z4FM09"/>
<dbReference type="RefSeq" id="WP_111334814.1">
    <property type="nucleotide sequence ID" value="NZ_CP030032.1"/>
</dbReference>
<dbReference type="Pfam" id="PF13181">
    <property type="entry name" value="TPR_8"/>
    <property type="match status" value="2"/>
</dbReference>
<proteinExistence type="predicted"/>
<sequence length="267" mass="30040">MKLTPYLLAACLLASTLGSACSSTPDTSEDAETREKKAALPEQSAQELFLQGNQKMDVRDFEGAVALYDQALKVDPKRWDIYMNKGIAHSSMQQFSEAVNAMDAALTNGGDAHAEVYFNLGNIYQNRGLYAQSIKAYRSSLTLRERPHVDTILNIAAGLMFMRETDKAQETYEYLQTLAPDDARIYMGMGLLEQMRDNLEGAHAHFDRAIQMAPDYAHPYFMKGSLYGNTSKNKEGVEFLERYLELEPNGPYAKMAKTRIKSMKKKM</sequence>
<dbReference type="InterPro" id="IPR019734">
    <property type="entry name" value="TPR_rpt"/>
</dbReference>
<dbReference type="PROSITE" id="PS50005">
    <property type="entry name" value="TPR"/>
    <property type="match status" value="4"/>
</dbReference>
<reference evidence="3 4" key="1">
    <citation type="submission" date="2018-06" db="EMBL/GenBank/DDBJ databases">
        <title>Lujinxingia sediminis gen. nov. sp. nov., a new facultative anaerobic member of the class Deltaproteobacteria, and proposal of Lujinxingaceae fam. nov.</title>
        <authorList>
            <person name="Guo L.-Y."/>
            <person name="Li C.-M."/>
            <person name="Wang S."/>
            <person name="Du Z.-J."/>
        </authorList>
    </citation>
    <scope>NUCLEOTIDE SEQUENCE [LARGE SCALE GENOMIC DNA]</scope>
    <source>
        <strain evidence="3 4">FA350</strain>
    </source>
</reference>
<dbReference type="Gene3D" id="1.25.40.10">
    <property type="entry name" value="Tetratricopeptide repeat domain"/>
    <property type="match status" value="2"/>
</dbReference>
<evidence type="ECO:0000256" key="2">
    <source>
        <dbReference type="ARBA" id="ARBA00022803"/>
    </source>
</evidence>
<dbReference type="SUPFAM" id="SSF48452">
    <property type="entry name" value="TPR-like"/>
    <property type="match status" value="1"/>
</dbReference>
<keyword evidence="1" id="KW-0677">Repeat</keyword>
<protein>
    <submittedName>
        <fullName evidence="3">Uncharacterized protein</fullName>
    </submittedName>
</protein>